<feature type="chain" id="PRO_5006417691" description="Peptidase S9 prolyl oligopeptidase catalytic domain-containing protein" evidence="1">
    <location>
        <begin position="26"/>
        <end position="424"/>
    </location>
</feature>
<dbReference type="EMBL" id="JQBL01000006">
    <property type="protein sequence ID" value="KRN50704.1"/>
    <property type="molecule type" value="Genomic_DNA"/>
</dbReference>
<evidence type="ECO:0008006" key="4">
    <source>
        <dbReference type="Google" id="ProtNLM"/>
    </source>
</evidence>
<evidence type="ECO:0000313" key="2">
    <source>
        <dbReference type="EMBL" id="KRN50704.1"/>
    </source>
</evidence>
<evidence type="ECO:0000313" key="3">
    <source>
        <dbReference type="Proteomes" id="UP000051841"/>
    </source>
</evidence>
<name>A0A0R2HCG0_9FIRM</name>
<accession>A0A0R2HCG0</accession>
<keyword evidence="1" id="KW-0732">Signal</keyword>
<dbReference type="SUPFAM" id="SSF53474">
    <property type="entry name" value="alpha/beta-Hydrolases"/>
    <property type="match status" value="1"/>
</dbReference>
<evidence type="ECO:0000256" key="1">
    <source>
        <dbReference type="SAM" id="SignalP"/>
    </source>
</evidence>
<keyword evidence="3" id="KW-1185">Reference proteome</keyword>
<dbReference type="AlphaFoldDB" id="A0A0R2HCG0"/>
<dbReference type="PATRIC" id="fig|1410657.5.peg.1844"/>
<comment type="caution">
    <text evidence="2">The sequence shown here is derived from an EMBL/GenBank/DDBJ whole genome shotgun (WGS) entry which is preliminary data.</text>
</comment>
<proteinExistence type="predicted"/>
<dbReference type="InterPro" id="IPR029058">
    <property type="entry name" value="AB_hydrolase_fold"/>
</dbReference>
<dbReference type="Gene3D" id="3.40.50.1820">
    <property type="entry name" value="alpha/beta hydrolase"/>
    <property type="match status" value="1"/>
</dbReference>
<reference evidence="2 3" key="1">
    <citation type="journal article" date="2015" name="Genome Announc.">
        <title>Expanding the biotechnology potential of lactobacilli through comparative genomics of 213 strains and associated genera.</title>
        <authorList>
            <person name="Sun Z."/>
            <person name="Harris H.M."/>
            <person name="McCann A."/>
            <person name="Guo C."/>
            <person name="Argimon S."/>
            <person name="Zhang W."/>
            <person name="Yang X."/>
            <person name="Jeffery I.B."/>
            <person name="Cooney J.C."/>
            <person name="Kagawa T.F."/>
            <person name="Liu W."/>
            <person name="Song Y."/>
            <person name="Salvetti E."/>
            <person name="Wrobel A."/>
            <person name="Rasinkangas P."/>
            <person name="Parkhill J."/>
            <person name="Rea M.C."/>
            <person name="O'Sullivan O."/>
            <person name="Ritari J."/>
            <person name="Douillard F.P."/>
            <person name="Paul Ross R."/>
            <person name="Yang R."/>
            <person name="Briner A.E."/>
            <person name="Felis G.E."/>
            <person name="de Vos W.M."/>
            <person name="Barrangou R."/>
            <person name="Klaenhammer T.R."/>
            <person name="Caufield P.W."/>
            <person name="Cui Y."/>
            <person name="Zhang H."/>
            <person name="O'Toole P.W."/>
        </authorList>
    </citation>
    <scope>NUCLEOTIDE SEQUENCE [LARGE SCALE GENOMIC DNA]</scope>
    <source>
        <strain evidence="2 3">DSM 20405</strain>
    </source>
</reference>
<feature type="signal peptide" evidence="1">
    <location>
        <begin position="1"/>
        <end position="25"/>
    </location>
</feature>
<sequence length="424" mass="49036">MMKKIMTIVLSGIMMLSFMIMPIHASSSYQAQLYASVTDAGEVVDRIVIDFHSLKSLKGITKNSFTINAKSIVDFGVDKGNVYYDTNRTIEKVKKMGKKVILYLNQGEGSTLTWLTEQRNYPGKLIYTITLNHDLYSIKKEDVRFIIKKKIINEETSKFRSVKGHYGLNYQFYNANSRRLIVWFHGNGEGDIKGQTHNNVAQMLANRGTVGWATKEAQRTFKGANVMAFQVPDTWYNADSENLLERAYKEIIFVAKKYRINKIMVSGASAGGYMSTRMIIRYPCLFDTGIIICPAIVNQVSNEDILTMKKAKTSIWLVQGETDASVDPKQSSKRMWSLLSEGQRVHQRTDRFGYTTYETANDRLKLTLYKTYDGKIKVYEDYNYDHRREAVYYNDHWTWIYVMRNHPRSVKGISIFNWASRYMK</sequence>
<dbReference type="Proteomes" id="UP000051841">
    <property type="component" value="Unassembled WGS sequence"/>
</dbReference>
<protein>
    <recommendedName>
        <fullName evidence="4">Peptidase S9 prolyl oligopeptidase catalytic domain-containing protein</fullName>
    </recommendedName>
</protein>
<dbReference type="Gene3D" id="2.60.40.2180">
    <property type="match status" value="1"/>
</dbReference>
<organism evidence="2 3">
    <name type="scientific">Kandleria vitulina DSM 20405</name>
    <dbReference type="NCBI Taxonomy" id="1410657"/>
    <lineage>
        <taxon>Bacteria</taxon>
        <taxon>Bacillati</taxon>
        <taxon>Bacillota</taxon>
        <taxon>Erysipelotrichia</taxon>
        <taxon>Erysipelotrichales</taxon>
        <taxon>Coprobacillaceae</taxon>
        <taxon>Kandleria</taxon>
    </lineage>
</organism>
<gene>
    <name evidence="2" type="ORF">IV49_GL001789</name>
</gene>
<dbReference type="RefSeq" id="WP_031588869.1">
    <property type="nucleotide sequence ID" value="NZ_JNKN01000006.1"/>
</dbReference>